<feature type="transmembrane region" description="Helical" evidence="1">
    <location>
        <begin position="122"/>
        <end position="148"/>
    </location>
</feature>
<evidence type="ECO:0000313" key="3">
    <source>
        <dbReference type="Proteomes" id="UP000587991"/>
    </source>
</evidence>
<comment type="caution">
    <text evidence="2">The sequence shown here is derived from an EMBL/GenBank/DDBJ whole genome shotgun (WGS) entry which is preliminary data.</text>
</comment>
<protein>
    <recommendedName>
        <fullName evidence="4">DUF2269 family protein</fullName>
    </recommendedName>
</protein>
<evidence type="ECO:0000313" key="2">
    <source>
        <dbReference type="EMBL" id="NLR74907.1"/>
    </source>
</evidence>
<feature type="transmembrane region" description="Helical" evidence="1">
    <location>
        <begin position="50"/>
        <end position="69"/>
    </location>
</feature>
<feature type="transmembrane region" description="Helical" evidence="1">
    <location>
        <begin position="7"/>
        <end position="30"/>
    </location>
</feature>
<accession>A0A847S7A2</accession>
<dbReference type="RefSeq" id="WP_168876484.1">
    <property type="nucleotide sequence ID" value="NZ_JABAIM010000001.1"/>
</dbReference>
<dbReference type="Proteomes" id="UP000587991">
    <property type="component" value="Unassembled WGS sequence"/>
</dbReference>
<reference evidence="2 3" key="1">
    <citation type="submission" date="2020-04" db="EMBL/GenBank/DDBJ databases">
        <title>Draft genome of Leeia sp. IMCC25680.</title>
        <authorList>
            <person name="Song J."/>
            <person name="Cho J.-C."/>
        </authorList>
    </citation>
    <scope>NUCLEOTIDE SEQUENCE [LARGE SCALE GENOMIC DNA]</scope>
    <source>
        <strain evidence="2 3">IMCC25680</strain>
    </source>
</reference>
<evidence type="ECO:0000256" key="1">
    <source>
        <dbReference type="SAM" id="Phobius"/>
    </source>
</evidence>
<gene>
    <name evidence="2" type="ORF">HF682_07030</name>
</gene>
<keyword evidence="1" id="KW-0812">Transmembrane</keyword>
<keyword evidence="1" id="KW-1133">Transmembrane helix</keyword>
<proteinExistence type="predicted"/>
<keyword evidence="3" id="KW-1185">Reference proteome</keyword>
<organism evidence="2 3">
    <name type="scientific">Leeia aquatica</name>
    <dbReference type="NCBI Taxonomy" id="2725557"/>
    <lineage>
        <taxon>Bacteria</taxon>
        <taxon>Pseudomonadati</taxon>
        <taxon>Pseudomonadota</taxon>
        <taxon>Betaproteobacteria</taxon>
        <taxon>Neisseriales</taxon>
        <taxon>Leeiaceae</taxon>
        <taxon>Leeia</taxon>
    </lineage>
</organism>
<dbReference type="AlphaFoldDB" id="A0A847S7A2"/>
<evidence type="ECO:0008006" key="4">
    <source>
        <dbReference type="Google" id="ProtNLM"/>
    </source>
</evidence>
<feature type="transmembrane region" description="Helical" evidence="1">
    <location>
        <begin position="81"/>
        <end position="102"/>
    </location>
</feature>
<dbReference type="EMBL" id="JABAIM010000001">
    <property type="protein sequence ID" value="NLR74907.1"/>
    <property type="molecule type" value="Genomic_DNA"/>
</dbReference>
<sequence>MFRVMKLLHFIGLILFLGSILSFILVSTLMEGAALEWMVFGRRIISAGTQALTLPGMWLMAISGLLMAFKRYGVRVRFVQIKALIMLLIVLNAHLLVMPAVGRATALAIQSLAAGHLSADYHAAYLQESICGAVNVLLTLLAAAVGVWRVGVRPPQRPAAACPA</sequence>
<keyword evidence="1" id="KW-0472">Membrane</keyword>
<name>A0A847S7A2_9NEIS</name>